<proteinExistence type="predicted"/>
<dbReference type="RefSeq" id="WP_207673854.1">
    <property type="nucleotide sequence ID" value="NZ_JAFREM010000018.1"/>
</dbReference>
<organism evidence="1 2">
    <name type="scientific">Candidatus Enterococcus moelleringii</name>
    <dbReference type="NCBI Taxonomy" id="2815325"/>
    <lineage>
        <taxon>Bacteria</taxon>
        <taxon>Bacillati</taxon>
        <taxon>Bacillota</taxon>
        <taxon>Bacilli</taxon>
        <taxon>Lactobacillales</taxon>
        <taxon>Enterococcaceae</taxon>
        <taxon>Enterococcus</taxon>
    </lineage>
</organism>
<comment type="caution">
    <text evidence="1">The sequence shown here is derived from an EMBL/GenBank/DDBJ whole genome shotgun (WGS) entry which is preliminary data.</text>
</comment>
<dbReference type="EMBL" id="JAFREM010000018">
    <property type="protein sequence ID" value="MBO1306937.1"/>
    <property type="molecule type" value="Genomic_DNA"/>
</dbReference>
<accession>A0ABS3LBD0</accession>
<sequence length="132" mass="15298">MNTATELYQFSKKYQINYNTKEQKGIELFDRFLKEYPKVNFSFSFIGFHQYKSFKNHEGLTGYGISGNMLYTVSRKNSYQYNLYQCKSITGQKKMNGIYLTLEFEKETVIINIGFADGDLVLAALKQSSGKD</sequence>
<dbReference type="Proteomes" id="UP000664601">
    <property type="component" value="Unassembled WGS sequence"/>
</dbReference>
<evidence type="ECO:0008006" key="3">
    <source>
        <dbReference type="Google" id="ProtNLM"/>
    </source>
</evidence>
<gene>
    <name evidence="1" type="ORF">JZO70_12235</name>
</gene>
<keyword evidence="2" id="KW-1185">Reference proteome</keyword>
<name>A0ABS3LBD0_9ENTE</name>
<protein>
    <recommendedName>
        <fullName evidence="3">YokE-like PH domain-containing protein</fullName>
    </recommendedName>
</protein>
<reference evidence="1 2" key="1">
    <citation type="submission" date="2021-03" db="EMBL/GenBank/DDBJ databases">
        <title>Enterococcal diversity collection.</title>
        <authorList>
            <person name="Gilmore M.S."/>
            <person name="Schwartzman J."/>
            <person name="Van Tyne D."/>
            <person name="Martin M."/>
            <person name="Earl A.M."/>
            <person name="Manson A.L."/>
            <person name="Straub T."/>
            <person name="Salamzade R."/>
            <person name="Saavedra J."/>
            <person name="Lebreton F."/>
            <person name="Prichula J."/>
            <person name="Schaufler K."/>
            <person name="Gaca A."/>
            <person name="Sgardioli B."/>
            <person name="Wagenaar J."/>
            <person name="Strong T."/>
        </authorList>
    </citation>
    <scope>NUCLEOTIDE SEQUENCE [LARGE SCALE GENOMIC DNA]</scope>
    <source>
        <strain evidence="1 2">669A</strain>
    </source>
</reference>
<evidence type="ECO:0000313" key="2">
    <source>
        <dbReference type="Proteomes" id="UP000664601"/>
    </source>
</evidence>
<evidence type="ECO:0000313" key="1">
    <source>
        <dbReference type="EMBL" id="MBO1306937.1"/>
    </source>
</evidence>